<dbReference type="EC" id="1.7.2.5" evidence="3"/>
<dbReference type="PANTHER" id="PTHR10422:SF38">
    <property type="entry name" value="CYTOCHROME B SUBUNIT OF NITRIC OXIDE REDUCTASE"/>
    <property type="match status" value="1"/>
</dbReference>
<dbReference type="InterPro" id="IPR054309">
    <property type="entry name" value="NorB_cytochrome_c-like"/>
</dbReference>
<dbReference type="Gene3D" id="1.20.210.10">
    <property type="entry name" value="Cytochrome c oxidase-like, subunit I domain"/>
    <property type="match status" value="2"/>
</dbReference>
<feature type="transmembrane region" description="Helical" evidence="1">
    <location>
        <begin position="343"/>
        <end position="369"/>
    </location>
</feature>
<dbReference type="InterPro" id="IPR000883">
    <property type="entry name" value="Cyt_C_Oxase_1"/>
</dbReference>
<protein>
    <submittedName>
        <fullName evidence="3">Nitric oxide reductase subunit B</fullName>
        <ecNumber evidence="3">1.7.2.5</ecNumber>
    </submittedName>
</protein>
<dbReference type="GO" id="GO:0016966">
    <property type="term" value="F:nitric oxide reductase activity"/>
    <property type="evidence" value="ECO:0007669"/>
    <property type="project" value="UniProtKB-EC"/>
</dbReference>
<name>A0ABS4JVD0_9FIRM</name>
<feature type="transmembrane region" description="Helical" evidence="1">
    <location>
        <begin position="298"/>
        <end position="321"/>
    </location>
</feature>
<feature type="transmembrane region" description="Helical" evidence="1">
    <location>
        <begin position="425"/>
        <end position="445"/>
    </location>
</feature>
<gene>
    <name evidence="3" type="ORF">J2Z79_002899</name>
</gene>
<feature type="transmembrane region" description="Helical" evidence="1">
    <location>
        <begin position="558"/>
        <end position="579"/>
    </location>
</feature>
<evidence type="ECO:0000256" key="1">
    <source>
        <dbReference type="SAM" id="Phobius"/>
    </source>
</evidence>
<feature type="transmembrane region" description="Helical" evidence="1">
    <location>
        <begin position="461"/>
        <end position="479"/>
    </location>
</feature>
<dbReference type="InterPro" id="IPR036927">
    <property type="entry name" value="Cyt_c_oxase-like_su1_sf"/>
</dbReference>
<keyword evidence="1" id="KW-1133">Transmembrane helix</keyword>
<keyword evidence="3" id="KW-0560">Oxidoreductase</keyword>
<organism evidence="3 4">
    <name type="scientific">Symbiobacterium terraclitae</name>
    <dbReference type="NCBI Taxonomy" id="557451"/>
    <lineage>
        <taxon>Bacteria</taxon>
        <taxon>Bacillati</taxon>
        <taxon>Bacillota</taxon>
        <taxon>Clostridia</taxon>
        <taxon>Eubacteriales</taxon>
        <taxon>Symbiobacteriaceae</taxon>
        <taxon>Symbiobacterium</taxon>
    </lineage>
</organism>
<feature type="transmembrane region" description="Helical" evidence="1">
    <location>
        <begin position="242"/>
        <end position="263"/>
    </location>
</feature>
<sequence>MAARTGTAPNRLLKHVLLLTLLLAFTVMIGGGAWIFKSRAPIPDRIVGPDGTVLTTAEQILGGQAVYQKYGLMDYGTVLGHGSYLGPDYTAEALHIMTRSLQDHYAAAEYGTTYAELDEARRAAVSALVKAELKQNRYDESTGTLTFSAAQAEALEAVREHYRAYFADGDPLAALPPGLIQEAHLPATDRQWVAEGDQVAQIADFFAWTAWLSAANRPGENYSYTNNWPYAPESGNEAGYPAVFWSTVSVTLLIAGLALILWLQRRYQLEMEPAYRTFPRYDLSKLAVTPGQRRLGKYVLVVTLLFLVQSLLGGLLAHYYAEGSTFFGFDLTRLLPFNIAKGWHLQLAIFWIATGWLTMGLYTAPAIAGEEPKGQPVLIDVLFWALVAVVGGSLIGEWLGVKGYLGNNWWLLGHQGWEYLELGRIWQILLVAGLGLWVFILWRGLRRPLDAESDRGGLKHLLLYTSVAIPAFYVFAFFIQPDTHITYADYWRWWIIHLWVEGIFEVFAVVIIGYLMVSLKLVTERSTVRALYFQLTILLGSGIIGTGHHYYWIGAPEMWIGLGAVFSALEVVPLTLLMVEAWEQYKIAREGGVDFPYRGTFWFLVAVAFWNLFGAGMLGFLINLPIVNYFQHGSWLTPAHGHGALMGVYGMLAIALVLYVLRNIIKPEKWSDRAVALSFWGLNIGLMGMLAVTLIPVGFLQLAESFTNGFHAARAISFYRQPVVNTLMWLRALPDTVFLVPGILPLIWLAARGLFNLRSVQPATGDAVEVDLATDAAD</sequence>
<feature type="transmembrane region" description="Helical" evidence="1">
    <location>
        <begin position="674"/>
        <end position="699"/>
    </location>
</feature>
<dbReference type="RefSeq" id="WP_209467567.1">
    <property type="nucleotide sequence ID" value="NZ_JAGGLG010000028.1"/>
</dbReference>
<reference evidence="3 4" key="1">
    <citation type="submission" date="2021-03" db="EMBL/GenBank/DDBJ databases">
        <title>Genomic Encyclopedia of Type Strains, Phase IV (KMG-IV): sequencing the most valuable type-strain genomes for metagenomic binning, comparative biology and taxonomic classification.</title>
        <authorList>
            <person name="Goeker M."/>
        </authorList>
    </citation>
    <scope>NUCLEOTIDE SEQUENCE [LARGE SCALE GENOMIC DNA]</scope>
    <source>
        <strain evidence="3 4">DSM 27138</strain>
    </source>
</reference>
<proteinExistence type="predicted"/>
<feature type="transmembrane region" description="Helical" evidence="1">
    <location>
        <begin position="531"/>
        <end position="552"/>
    </location>
</feature>
<keyword evidence="1" id="KW-0812">Transmembrane</keyword>
<evidence type="ECO:0000313" key="3">
    <source>
        <dbReference type="EMBL" id="MBP2019460.1"/>
    </source>
</evidence>
<feature type="domain" description="Nitric oxide reductase subunit B cytochrome c-like" evidence="2">
    <location>
        <begin position="43"/>
        <end position="230"/>
    </location>
</feature>
<dbReference type="Pfam" id="PF22085">
    <property type="entry name" value="NorB_cytochrome_c-like"/>
    <property type="match status" value="1"/>
</dbReference>
<keyword evidence="1" id="KW-0472">Membrane</keyword>
<dbReference type="SUPFAM" id="SSF81442">
    <property type="entry name" value="Cytochrome c oxidase subunit I-like"/>
    <property type="match status" value="1"/>
</dbReference>
<feature type="transmembrane region" description="Helical" evidence="1">
    <location>
        <begin position="728"/>
        <end position="751"/>
    </location>
</feature>
<feature type="transmembrane region" description="Helical" evidence="1">
    <location>
        <begin position="12"/>
        <end position="36"/>
    </location>
</feature>
<evidence type="ECO:0000313" key="4">
    <source>
        <dbReference type="Proteomes" id="UP001519289"/>
    </source>
</evidence>
<feature type="transmembrane region" description="Helical" evidence="1">
    <location>
        <begin position="600"/>
        <end position="622"/>
    </location>
</feature>
<accession>A0ABS4JVD0</accession>
<dbReference type="EMBL" id="JAGGLG010000028">
    <property type="protein sequence ID" value="MBP2019460.1"/>
    <property type="molecule type" value="Genomic_DNA"/>
</dbReference>
<feature type="transmembrane region" description="Helical" evidence="1">
    <location>
        <begin position="491"/>
        <end position="519"/>
    </location>
</feature>
<keyword evidence="4" id="KW-1185">Reference proteome</keyword>
<comment type="caution">
    <text evidence="3">The sequence shown here is derived from an EMBL/GenBank/DDBJ whole genome shotgun (WGS) entry which is preliminary data.</text>
</comment>
<feature type="transmembrane region" description="Helical" evidence="1">
    <location>
        <begin position="642"/>
        <end position="662"/>
    </location>
</feature>
<evidence type="ECO:0000259" key="2">
    <source>
        <dbReference type="Pfam" id="PF22085"/>
    </source>
</evidence>
<feature type="transmembrane region" description="Helical" evidence="1">
    <location>
        <begin position="381"/>
        <end position="405"/>
    </location>
</feature>
<dbReference type="Pfam" id="PF00115">
    <property type="entry name" value="COX1"/>
    <property type="match status" value="1"/>
</dbReference>
<dbReference type="Proteomes" id="UP001519289">
    <property type="component" value="Unassembled WGS sequence"/>
</dbReference>
<dbReference type="PANTHER" id="PTHR10422">
    <property type="entry name" value="CYTOCHROME C OXIDASE SUBUNIT 1"/>
    <property type="match status" value="1"/>
</dbReference>